<dbReference type="NCBIfam" id="TIGR00126">
    <property type="entry name" value="deoC"/>
    <property type="match status" value="1"/>
</dbReference>
<feature type="active site" description="Proton donor/acceptor" evidence="7">
    <location>
        <position position="89"/>
    </location>
</feature>
<dbReference type="InterPro" id="IPR013785">
    <property type="entry name" value="Aldolase_TIM"/>
</dbReference>
<dbReference type="AlphaFoldDB" id="A0A9D2S292"/>
<comment type="pathway">
    <text evidence="7">Carbohydrate degradation; 2-deoxy-D-ribose 1-phosphate degradation; D-glyceraldehyde 3-phosphate and acetaldehyde from 2-deoxy-alpha-D-ribose 1-phosphate: step 2/2.</text>
</comment>
<dbReference type="HAMAP" id="MF_00114">
    <property type="entry name" value="DeoC_type1"/>
    <property type="match status" value="1"/>
</dbReference>
<dbReference type="PANTHER" id="PTHR10889">
    <property type="entry name" value="DEOXYRIBOSE-PHOSPHATE ALDOLASE"/>
    <property type="match status" value="1"/>
</dbReference>
<proteinExistence type="inferred from homology"/>
<dbReference type="GO" id="GO:0009264">
    <property type="term" value="P:deoxyribonucleotide catabolic process"/>
    <property type="evidence" value="ECO:0007669"/>
    <property type="project" value="UniProtKB-UniRule"/>
</dbReference>
<evidence type="ECO:0000256" key="2">
    <source>
        <dbReference type="ARBA" id="ARBA00022490"/>
    </source>
</evidence>
<evidence type="ECO:0000256" key="1">
    <source>
        <dbReference type="ARBA" id="ARBA00010936"/>
    </source>
</evidence>
<comment type="caution">
    <text evidence="8">The sequence shown here is derived from an EMBL/GenBank/DDBJ whole genome shotgun (WGS) entry which is preliminary data.</text>
</comment>
<name>A0A9D2S292_9FIRM</name>
<dbReference type="Gene3D" id="3.20.20.70">
    <property type="entry name" value="Aldolase class I"/>
    <property type="match status" value="1"/>
</dbReference>
<dbReference type="SUPFAM" id="SSF51569">
    <property type="entry name" value="Aldolase"/>
    <property type="match status" value="1"/>
</dbReference>
<feature type="active site" description="Schiff-base intermediate with acetaldehyde" evidence="7">
    <location>
        <position position="153"/>
    </location>
</feature>
<organism evidence="8 9">
    <name type="scientific">Candidatus Ruthenibacterium avium</name>
    <dbReference type="NCBI Taxonomy" id="2838751"/>
    <lineage>
        <taxon>Bacteria</taxon>
        <taxon>Bacillati</taxon>
        <taxon>Bacillota</taxon>
        <taxon>Clostridia</taxon>
        <taxon>Eubacteriales</taxon>
        <taxon>Oscillospiraceae</taxon>
        <taxon>Ruthenibacterium</taxon>
    </lineage>
</organism>
<dbReference type="SMART" id="SM01133">
    <property type="entry name" value="DeoC"/>
    <property type="match status" value="1"/>
</dbReference>
<evidence type="ECO:0000256" key="6">
    <source>
        <dbReference type="ARBA" id="ARBA00056337"/>
    </source>
</evidence>
<dbReference type="Pfam" id="PF01791">
    <property type="entry name" value="DeoC"/>
    <property type="match status" value="1"/>
</dbReference>
<dbReference type="InterPro" id="IPR028581">
    <property type="entry name" value="DeoC_typeI"/>
</dbReference>
<evidence type="ECO:0000256" key="3">
    <source>
        <dbReference type="ARBA" id="ARBA00023239"/>
    </source>
</evidence>
<comment type="catalytic activity">
    <reaction evidence="5 7">
        <text>2-deoxy-D-ribose 5-phosphate = D-glyceraldehyde 3-phosphate + acetaldehyde</text>
        <dbReference type="Rhea" id="RHEA:12821"/>
        <dbReference type="ChEBI" id="CHEBI:15343"/>
        <dbReference type="ChEBI" id="CHEBI:59776"/>
        <dbReference type="ChEBI" id="CHEBI:62877"/>
        <dbReference type="EC" id="4.1.2.4"/>
    </reaction>
</comment>
<dbReference type="InterPro" id="IPR011343">
    <property type="entry name" value="DeoC"/>
</dbReference>
<feature type="active site" description="Proton donor/acceptor" evidence="7">
    <location>
        <position position="182"/>
    </location>
</feature>
<protein>
    <recommendedName>
        <fullName evidence="7">Deoxyribose-phosphate aldolase</fullName>
        <shortName evidence="7">DERA</shortName>
        <ecNumber evidence="7">4.1.2.4</ecNumber>
    </recommendedName>
    <alternativeName>
        <fullName evidence="7">2-deoxy-D-ribose 5-phosphate aldolase</fullName>
    </alternativeName>
    <alternativeName>
        <fullName evidence="7">Phosphodeoxyriboaldolase</fullName>
        <shortName evidence="7">Deoxyriboaldolase</shortName>
    </alternativeName>
</protein>
<evidence type="ECO:0000256" key="7">
    <source>
        <dbReference type="HAMAP-Rule" id="MF_00114"/>
    </source>
</evidence>
<keyword evidence="2 7" id="KW-0963">Cytoplasm</keyword>
<dbReference type="GO" id="GO:0006018">
    <property type="term" value="P:2-deoxyribose 1-phosphate catabolic process"/>
    <property type="evidence" value="ECO:0007669"/>
    <property type="project" value="UniProtKB-UniRule"/>
</dbReference>
<comment type="subcellular location">
    <subcellularLocation>
        <location evidence="7">Cytoplasm</location>
    </subcellularLocation>
</comment>
<dbReference type="Proteomes" id="UP000824209">
    <property type="component" value="Unassembled WGS sequence"/>
</dbReference>
<keyword evidence="4 7" id="KW-0704">Schiff base</keyword>
<dbReference type="PANTHER" id="PTHR10889:SF1">
    <property type="entry name" value="DEOXYRIBOSE-PHOSPHATE ALDOLASE"/>
    <property type="match status" value="1"/>
</dbReference>
<evidence type="ECO:0000256" key="4">
    <source>
        <dbReference type="ARBA" id="ARBA00023270"/>
    </source>
</evidence>
<evidence type="ECO:0000313" key="9">
    <source>
        <dbReference type="Proteomes" id="UP000824209"/>
    </source>
</evidence>
<sequence length="222" mass="24183">MKINRFIDHTLLKPFATHDQLKALCDEAKQYEFASVCVNPCHAAFVAKELAGSDVKTCCVVGFPFGTHLPEIKLAEAKAALRDGAQELDMVISVGHLLEGDEAYVEHEVQLLADACHEAGALLKVIIETCYLEEKHIAAMCRIVEKTGADFMKTSTGYGTRGASPEDIELFCKYLKKPAKMKASGGIRTAEDAKRYIEMGCERLGTSNGVAIMQGMTASADY</sequence>
<accession>A0A9D2S292</accession>
<dbReference type="GO" id="GO:0016052">
    <property type="term" value="P:carbohydrate catabolic process"/>
    <property type="evidence" value="ECO:0007669"/>
    <property type="project" value="TreeGrafter"/>
</dbReference>
<keyword evidence="3 7" id="KW-0456">Lyase</keyword>
<comment type="function">
    <text evidence="6 7">Catalyzes a reversible aldol reaction between acetaldehyde and D-glyceraldehyde 3-phosphate to generate 2-deoxy-D-ribose 5-phosphate.</text>
</comment>
<dbReference type="CDD" id="cd00959">
    <property type="entry name" value="DeoC"/>
    <property type="match status" value="1"/>
</dbReference>
<evidence type="ECO:0000256" key="5">
    <source>
        <dbReference type="ARBA" id="ARBA00048791"/>
    </source>
</evidence>
<dbReference type="GO" id="GO:0004139">
    <property type="term" value="F:deoxyribose-phosphate aldolase activity"/>
    <property type="evidence" value="ECO:0007669"/>
    <property type="project" value="UniProtKB-UniRule"/>
</dbReference>
<dbReference type="FunFam" id="3.20.20.70:FF:000044">
    <property type="entry name" value="Deoxyribose-phosphate aldolase"/>
    <property type="match status" value="1"/>
</dbReference>
<dbReference type="GO" id="GO:0005737">
    <property type="term" value="C:cytoplasm"/>
    <property type="evidence" value="ECO:0007669"/>
    <property type="project" value="UniProtKB-SubCell"/>
</dbReference>
<gene>
    <name evidence="7 8" type="primary">deoC</name>
    <name evidence="8" type="ORF">H9943_09945</name>
</gene>
<dbReference type="EC" id="4.1.2.4" evidence="7"/>
<reference evidence="8" key="2">
    <citation type="submission" date="2021-04" db="EMBL/GenBank/DDBJ databases">
        <authorList>
            <person name="Gilroy R."/>
        </authorList>
    </citation>
    <scope>NUCLEOTIDE SEQUENCE</scope>
    <source>
        <strain evidence="8">ChiBcec8-14828</strain>
    </source>
</reference>
<dbReference type="EMBL" id="DWYA01000088">
    <property type="protein sequence ID" value="HJB40699.1"/>
    <property type="molecule type" value="Genomic_DNA"/>
</dbReference>
<dbReference type="InterPro" id="IPR002915">
    <property type="entry name" value="DeoC/FbaB/LacD_aldolase"/>
</dbReference>
<reference evidence="8" key="1">
    <citation type="journal article" date="2021" name="PeerJ">
        <title>Extensive microbial diversity within the chicken gut microbiome revealed by metagenomics and culture.</title>
        <authorList>
            <person name="Gilroy R."/>
            <person name="Ravi A."/>
            <person name="Getino M."/>
            <person name="Pursley I."/>
            <person name="Horton D.L."/>
            <person name="Alikhan N.F."/>
            <person name="Baker D."/>
            <person name="Gharbi K."/>
            <person name="Hall N."/>
            <person name="Watson M."/>
            <person name="Adriaenssens E.M."/>
            <person name="Foster-Nyarko E."/>
            <person name="Jarju S."/>
            <person name="Secka A."/>
            <person name="Antonio M."/>
            <person name="Oren A."/>
            <person name="Chaudhuri R.R."/>
            <person name="La Ragione R."/>
            <person name="Hildebrand F."/>
            <person name="Pallen M.J."/>
        </authorList>
    </citation>
    <scope>NUCLEOTIDE SEQUENCE</scope>
    <source>
        <strain evidence="8">ChiBcec8-14828</strain>
    </source>
</reference>
<comment type="similarity">
    <text evidence="1 7">Belongs to the DeoC/FbaB aldolase family. DeoC type 1 subfamily.</text>
</comment>
<dbReference type="PIRSF" id="PIRSF001357">
    <property type="entry name" value="DeoC"/>
    <property type="match status" value="1"/>
</dbReference>
<evidence type="ECO:0000313" key="8">
    <source>
        <dbReference type="EMBL" id="HJB40699.1"/>
    </source>
</evidence>